<comment type="caution">
    <text evidence="2">The sequence shown here is derived from an EMBL/GenBank/DDBJ whole genome shotgun (WGS) entry which is preliminary data.</text>
</comment>
<reference evidence="2 3" key="1">
    <citation type="submission" date="2013-04" db="EMBL/GenBank/DDBJ databases">
        <title>The Genome Sequence of Treponema medium ATCC 700293.</title>
        <authorList>
            <consortium name="The Broad Institute Genomics Platform"/>
            <person name="Earl A."/>
            <person name="Ward D."/>
            <person name="Feldgarden M."/>
            <person name="Gevers D."/>
            <person name="Leonetti C."/>
            <person name="Blanton J.M."/>
            <person name="Dewhirst F.E."/>
            <person name="Izard J."/>
            <person name="Walker B."/>
            <person name="Young S."/>
            <person name="Zeng Q."/>
            <person name="Gargeya S."/>
            <person name="Fitzgerald M."/>
            <person name="Haas B."/>
            <person name="Abouelleil A."/>
            <person name="Allen A.W."/>
            <person name="Alvarado L."/>
            <person name="Arachchi H.M."/>
            <person name="Berlin A.M."/>
            <person name="Chapman S.B."/>
            <person name="Gainer-Dewar J."/>
            <person name="Goldberg J."/>
            <person name="Griggs A."/>
            <person name="Gujja S."/>
            <person name="Hansen M."/>
            <person name="Howarth C."/>
            <person name="Imamovic A."/>
            <person name="Ireland A."/>
            <person name="Larimer J."/>
            <person name="McCowan C."/>
            <person name="Murphy C."/>
            <person name="Pearson M."/>
            <person name="Poon T.W."/>
            <person name="Priest M."/>
            <person name="Roberts A."/>
            <person name="Saif S."/>
            <person name="Shea T."/>
            <person name="Sisk P."/>
            <person name="Sykes S."/>
            <person name="Wortman J."/>
            <person name="Nusbaum C."/>
            <person name="Birren B."/>
        </authorList>
    </citation>
    <scope>NUCLEOTIDE SEQUENCE [LARGE SCALE GENOMIC DNA]</scope>
    <source>
        <strain evidence="2 3">ATCC 700293</strain>
    </source>
</reference>
<evidence type="ECO:0000313" key="3">
    <source>
        <dbReference type="Proteomes" id="UP000014634"/>
    </source>
</evidence>
<feature type="transmembrane region" description="Helical" evidence="1">
    <location>
        <begin position="6"/>
        <end position="24"/>
    </location>
</feature>
<dbReference type="Proteomes" id="UP000014634">
    <property type="component" value="Unassembled WGS sequence"/>
</dbReference>
<sequence length="167" mass="19307">MPEEKFTSLIFLYALVNFILFILYRFTKKFKIVHRFLSLIDNLIFCLLLGYGFYRANRLFVLLVPSVLLIVYPIAWGLNRELSDEELDSVVIVKYLFPIKQENRIKLKVVFTHFATFPFYSCGGFNTPTLCVVTKGIKADCNHLMRTTNPDACVGVGDYLLDSWSAR</sequence>
<dbReference type="RefSeq" id="WP_016670450.1">
    <property type="nucleotide sequence ID" value="NZ_KE332517.1"/>
</dbReference>
<protein>
    <submittedName>
        <fullName evidence="2">Uncharacterized protein</fullName>
    </submittedName>
</protein>
<organism evidence="2 3">
    <name type="scientific">Treponema medium ATCC 700293</name>
    <dbReference type="NCBI Taxonomy" id="1125700"/>
    <lineage>
        <taxon>Bacteria</taxon>
        <taxon>Pseudomonadati</taxon>
        <taxon>Spirochaetota</taxon>
        <taxon>Spirochaetia</taxon>
        <taxon>Spirochaetales</taxon>
        <taxon>Treponemataceae</taxon>
        <taxon>Treponema</taxon>
    </lineage>
</organism>
<proteinExistence type="predicted"/>
<accession>A0AA87NSC3</accession>
<evidence type="ECO:0000313" key="2">
    <source>
        <dbReference type="EMBL" id="EPF30109.1"/>
    </source>
</evidence>
<name>A0AA87NSC3_TREMD</name>
<feature type="transmembrane region" description="Helical" evidence="1">
    <location>
        <begin position="36"/>
        <end position="54"/>
    </location>
</feature>
<keyword evidence="1" id="KW-1133">Transmembrane helix</keyword>
<keyword evidence="1" id="KW-0472">Membrane</keyword>
<dbReference type="EMBL" id="ATFE01000001">
    <property type="protein sequence ID" value="EPF30109.1"/>
    <property type="molecule type" value="Genomic_DNA"/>
</dbReference>
<dbReference type="AlphaFoldDB" id="A0AA87NSC3"/>
<gene>
    <name evidence="2" type="ORF">HMPREF9195_00122</name>
</gene>
<keyword evidence="1" id="KW-0812">Transmembrane</keyword>
<feature type="transmembrane region" description="Helical" evidence="1">
    <location>
        <begin position="60"/>
        <end position="78"/>
    </location>
</feature>
<evidence type="ECO:0000256" key="1">
    <source>
        <dbReference type="SAM" id="Phobius"/>
    </source>
</evidence>